<name>A0A9N9G497_9GLOM</name>
<reference evidence="4" key="1">
    <citation type="submission" date="2021-06" db="EMBL/GenBank/DDBJ databases">
        <authorList>
            <person name="Kallberg Y."/>
            <person name="Tangrot J."/>
            <person name="Rosling A."/>
        </authorList>
    </citation>
    <scope>NUCLEOTIDE SEQUENCE</scope>
    <source>
        <strain evidence="4">FL130A</strain>
    </source>
</reference>
<gene>
    <name evidence="4" type="ORF">ALEPTO_LOCUS7039</name>
</gene>
<keyword evidence="5" id="KW-1185">Reference proteome</keyword>
<evidence type="ECO:0000313" key="5">
    <source>
        <dbReference type="Proteomes" id="UP000789508"/>
    </source>
</evidence>
<dbReference type="EMBL" id="CAJVPS010002770">
    <property type="protein sequence ID" value="CAG8576079.1"/>
    <property type="molecule type" value="Genomic_DNA"/>
</dbReference>
<dbReference type="AlphaFoldDB" id="A0A9N9G497"/>
<dbReference type="InterPro" id="IPR001245">
    <property type="entry name" value="Ser-Thr/Tyr_kinase_cat_dom"/>
</dbReference>
<dbReference type="Proteomes" id="UP000789508">
    <property type="component" value="Unassembled WGS sequence"/>
</dbReference>
<proteinExistence type="predicted"/>
<dbReference type="PANTHER" id="PTHR27001:SF931">
    <property type="entry name" value="OS11G0664100 PROTEIN"/>
    <property type="match status" value="1"/>
</dbReference>
<dbReference type="GO" id="GO:0004672">
    <property type="term" value="F:protein kinase activity"/>
    <property type="evidence" value="ECO:0007669"/>
    <property type="project" value="InterPro"/>
</dbReference>
<protein>
    <submittedName>
        <fullName evidence="4">13666_t:CDS:1</fullName>
    </submittedName>
</protein>
<dbReference type="Pfam" id="PF07714">
    <property type="entry name" value="PK_Tyr_Ser-Thr"/>
    <property type="match status" value="1"/>
</dbReference>
<keyword evidence="1" id="KW-0547">Nucleotide-binding</keyword>
<evidence type="ECO:0000256" key="1">
    <source>
        <dbReference type="ARBA" id="ARBA00022741"/>
    </source>
</evidence>
<organism evidence="4 5">
    <name type="scientific">Ambispora leptoticha</name>
    <dbReference type="NCBI Taxonomy" id="144679"/>
    <lineage>
        <taxon>Eukaryota</taxon>
        <taxon>Fungi</taxon>
        <taxon>Fungi incertae sedis</taxon>
        <taxon>Mucoromycota</taxon>
        <taxon>Glomeromycotina</taxon>
        <taxon>Glomeromycetes</taxon>
        <taxon>Archaeosporales</taxon>
        <taxon>Ambisporaceae</taxon>
        <taxon>Ambispora</taxon>
    </lineage>
</organism>
<sequence length="434" mass="49597">MNPINNGYNHSTRREAFRYFPFSSIRILKNLQHRDSLFSYVAYYENGQRSKCRVFLSAIPEKVALHTVLLKKNSSSYIASLENLKLTIEGITYSKHMHKYLMICRLNKLYASTLEYARDCSANSSVGGRNKYLDMNSMEIIQTYGGMPKTSFLDQECLKCGRVLETMEYCSFCNLIDVAGDGDSCKNDDDSKWECGNDRLDLLIRDSQNSAKQGEEYLRWITHNKFSNMECIGEGGFGTMYSADHRDSNGMVTKVALKYLKNSKQLSTEFLNEFEAAYSCRSRRIIQCLGITRNPETESYIFVFELANGGNLRNFLHEQKKPLLLASKLKLLRDIAIGLEVIHDANMVHRNLHSGNVLIKTCPNGEIQAFISDLDIEFKRAPNMTICLSPGQHQRQCHPEAIYKSRFLSFPNLPEPTNFPCNNYDHDEDDGASE</sequence>
<evidence type="ECO:0000259" key="3">
    <source>
        <dbReference type="PROSITE" id="PS50011"/>
    </source>
</evidence>
<dbReference type="GO" id="GO:0005524">
    <property type="term" value="F:ATP binding"/>
    <property type="evidence" value="ECO:0007669"/>
    <property type="project" value="UniProtKB-KW"/>
</dbReference>
<dbReference type="OrthoDB" id="544350at2759"/>
<accession>A0A9N9G497</accession>
<dbReference type="InterPro" id="IPR000719">
    <property type="entry name" value="Prot_kinase_dom"/>
</dbReference>
<comment type="caution">
    <text evidence="4">The sequence shown here is derived from an EMBL/GenBank/DDBJ whole genome shotgun (WGS) entry which is preliminary data.</text>
</comment>
<feature type="domain" description="Protein kinase" evidence="3">
    <location>
        <begin position="226"/>
        <end position="434"/>
    </location>
</feature>
<dbReference type="PANTHER" id="PTHR27001">
    <property type="entry name" value="OS01G0253100 PROTEIN"/>
    <property type="match status" value="1"/>
</dbReference>
<evidence type="ECO:0000256" key="2">
    <source>
        <dbReference type="ARBA" id="ARBA00022840"/>
    </source>
</evidence>
<dbReference type="SUPFAM" id="SSF56112">
    <property type="entry name" value="Protein kinase-like (PK-like)"/>
    <property type="match status" value="1"/>
</dbReference>
<dbReference type="GO" id="GO:0005886">
    <property type="term" value="C:plasma membrane"/>
    <property type="evidence" value="ECO:0007669"/>
    <property type="project" value="TreeGrafter"/>
</dbReference>
<dbReference type="InterPro" id="IPR011009">
    <property type="entry name" value="Kinase-like_dom_sf"/>
</dbReference>
<evidence type="ECO:0000313" key="4">
    <source>
        <dbReference type="EMBL" id="CAG8576079.1"/>
    </source>
</evidence>
<dbReference type="PROSITE" id="PS50011">
    <property type="entry name" value="PROTEIN_KINASE_DOM"/>
    <property type="match status" value="1"/>
</dbReference>
<keyword evidence="2" id="KW-0067">ATP-binding</keyword>
<dbReference type="Gene3D" id="1.10.510.10">
    <property type="entry name" value="Transferase(Phosphotransferase) domain 1"/>
    <property type="match status" value="1"/>
</dbReference>